<evidence type="ECO:0000313" key="1">
    <source>
        <dbReference type="EMBL" id="KAF6220842.1"/>
    </source>
</evidence>
<dbReference type="GeneID" id="59330935"/>
<dbReference type="AlphaFoldDB" id="A0A8H6CCC6"/>
<sequence length="212" mass="22614">MDSLTNLLKAIFPCLPIGIVEGGIQLPAGTARYQDLSEKAALQISPRDGQKSRLCNDEAASSIVSAMLDADKSGPSLDATIQSLVHKAGGWSDTLAKKIITALKAVIVAGKPMKAAMQEAVDKASEVVKTVEGFAADHPMATEVFCTVIALGVLVVLVPYVVEWLGFCAGFGELGPIEGSWAAVWQSTYRGVVPKKSLFSYFQRLGMTWKRV</sequence>
<organism evidence="1 2">
    <name type="scientific">Letharia lupina</name>
    <dbReference type="NCBI Taxonomy" id="560253"/>
    <lineage>
        <taxon>Eukaryota</taxon>
        <taxon>Fungi</taxon>
        <taxon>Dikarya</taxon>
        <taxon>Ascomycota</taxon>
        <taxon>Pezizomycotina</taxon>
        <taxon>Lecanoromycetes</taxon>
        <taxon>OSLEUM clade</taxon>
        <taxon>Lecanoromycetidae</taxon>
        <taxon>Lecanorales</taxon>
        <taxon>Lecanorineae</taxon>
        <taxon>Parmeliaceae</taxon>
        <taxon>Letharia</taxon>
    </lineage>
</organism>
<name>A0A8H6CCC6_9LECA</name>
<dbReference type="Gene3D" id="6.10.110.10">
    <property type="match status" value="1"/>
</dbReference>
<dbReference type="EMBL" id="JACCJB010000015">
    <property type="protein sequence ID" value="KAF6220842.1"/>
    <property type="molecule type" value="Genomic_DNA"/>
</dbReference>
<proteinExistence type="predicted"/>
<accession>A0A8H6CCC6</accession>
<keyword evidence="2" id="KW-1185">Reference proteome</keyword>
<comment type="caution">
    <text evidence="1">The sequence shown here is derived from an EMBL/GenBank/DDBJ whole genome shotgun (WGS) entry which is preliminary data.</text>
</comment>
<dbReference type="Proteomes" id="UP000593566">
    <property type="component" value="Unassembled WGS sequence"/>
</dbReference>
<gene>
    <name evidence="1" type="ORF">HO133_002522</name>
</gene>
<evidence type="ECO:0000313" key="2">
    <source>
        <dbReference type="Proteomes" id="UP000593566"/>
    </source>
</evidence>
<dbReference type="RefSeq" id="XP_037150277.1">
    <property type="nucleotide sequence ID" value="XM_037293448.1"/>
</dbReference>
<reference evidence="1 2" key="1">
    <citation type="journal article" date="2020" name="Genomics">
        <title>Complete, high-quality genomes from long-read metagenomic sequencing of two wolf lichen thalli reveals enigmatic genome architecture.</title>
        <authorList>
            <person name="McKenzie S.K."/>
            <person name="Walston R.F."/>
            <person name="Allen J.L."/>
        </authorList>
    </citation>
    <scope>NUCLEOTIDE SEQUENCE [LARGE SCALE GENOMIC DNA]</scope>
    <source>
        <strain evidence="1">WasteWater1</strain>
    </source>
</reference>
<protein>
    <submittedName>
        <fullName evidence="1">Uncharacterized protein</fullName>
    </submittedName>
</protein>
<dbReference type="InterPro" id="IPR038213">
    <property type="entry name" value="IFI6/IFI27-like_sf"/>
</dbReference>